<reference evidence="2 3" key="1">
    <citation type="submission" date="2019-03" db="EMBL/GenBank/DDBJ databases">
        <title>First draft genome of Liparis tanakae, snailfish: a comprehensive survey of snailfish specific genes.</title>
        <authorList>
            <person name="Kim W."/>
            <person name="Song I."/>
            <person name="Jeong J.-H."/>
            <person name="Kim D."/>
            <person name="Kim S."/>
            <person name="Ryu S."/>
            <person name="Song J.Y."/>
            <person name="Lee S.K."/>
        </authorList>
    </citation>
    <scope>NUCLEOTIDE SEQUENCE [LARGE SCALE GENOMIC DNA]</scope>
    <source>
        <tissue evidence="2">Muscle</tissue>
    </source>
</reference>
<accession>A0A4Z2JDH2</accession>
<dbReference type="AlphaFoldDB" id="A0A4Z2JDH2"/>
<gene>
    <name evidence="2" type="ORF">EYF80_002514</name>
</gene>
<evidence type="ECO:0000313" key="3">
    <source>
        <dbReference type="Proteomes" id="UP000314294"/>
    </source>
</evidence>
<dbReference type="EMBL" id="SRLO01000011">
    <property type="protein sequence ID" value="TNN87312.1"/>
    <property type="molecule type" value="Genomic_DNA"/>
</dbReference>
<sequence length="165" mass="17984">MRLRLNNIDFHLKNHFVSSSRWQHPVKSGSNTPDWDPTFKMQHFTVTATTSSSTTSAATAASTGTRGPLVVISAHAGESSSCCFPLSSEQKHLQVCLQGALLPPHSSTSTQCPEASFRKPFPHDRQMLLKLAGESSSSRHTAGRPEQRSSTGSVDQHSTWTLLLL</sequence>
<organism evidence="2 3">
    <name type="scientific">Liparis tanakae</name>
    <name type="common">Tanaka's snailfish</name>
    <dbReference type="NCBI Taxonomy" id="230148"/>
    <lineage>
        <taxon>Eukaryota</taxon>
        <taxon>Metazoa</taxon>
        <taxon>Chordata</taxon>
        <taxon>Craniata</taxon>
        <taxon>Vertebrata</taxon>
        <taxon>Euteleostomi</taxon>
        <taxon>Actinopterygii</taxon>
        <taxon>Neopterygii</taxon>
        <taxon>Teleostei</taxon>
        <taxon>Neoteleostei</taxon>
        <taxon>Acanthomorphata</taxon>
        <taxon>Eupercaria</taxon>
        <taxon>Perciformes</taxon>
        <taxon>Cottioidei</taxon>
        <taxon>Cottales</taxon>
        <taxon>Liparidae</taxon>
        <taxon>Liparis</taxon>
    </lineage>
</organism>
<keyword evidence="3" id="KW-1185">Reference proteome</keyword>
<evidence type="ECO:0000256" key="1">
    <source>
        <dbReference type="SAM" id="MobiDB-lite"/>
    </source>
</evidence>
<comment type="caution">
    <text evidence="2">The sequence shown here is derived from an EMBL/GenBank/DDBJ whole genome shotgun (WGS) entry which is preliminary data.</text>
</comment>
<protein>
    <submittedName>
        <fullName evidence="2">Uncharacterized protein</fullName>
    </submittedName>
</protein>
<feature type="region of interest" description="Disordered" evidence="1">
    <location>
        <begin position="133"/>
        <end position="160"/>
    </location>
</feature>
<evidence type="ECO:0000313" key="2">
    <source>
        <dbReference type="EMBL" id="TNN87312.1"/>
    </source>
</evidence>
<proteinExistence type="predicted"/>
<name>A0A4Z2JDH2_9TELE</name>
<dbReference type="Proteomes" id="UP000314294">
    <property type="component" value="Unassembled WGS sequence"/>
</dbReference>
<feature type="compositionally biased region" description="Polar residues" evidence="1">
    <location>
        <begin position="148"/>
        <end position="160"/>
    </location>
</feature>